<dbReference type="EMBL" id="JABANO010031889">
    <property type="protein sequence ID" value="KAF4709529.1"/>
    <property type="molecule type" value="Genomic_DNA"/>
</dbReference>
<evidence type="ECO:0000313" key="3">
    <source>
        <dbReference type="EMBL" id="KAF4735643.1"/>
    </source>
</evidence>
<sequence length="177" mass="19905">MPAMKHPSRVTDKSVTPESSVDIQAAAAETDRARGRLVREFLSDWLAAREAHEPVVDFVSDLNPGERVLVYTARPTKLLPCWRGPFVVESVKGRSCMVLTDRGIERHWLGNIKRYEDFEEALEKRSAGAPRPKRRAAELSQELTQQILRDEALGELKFEKKRKLPPGFASAQAGIGR</sequence>
<feature type="region of interest" description="Disordered" evidence="1">
    <location>
        <begin position="1"/>
        <end position="20"/>
    </location>
</feature>
<evidence type="ECO:0000313" key="5">
    <source>
        <dbReference type="Proteomes" id="UP000574390"/>
    </source>
</evidence>
<accession>A0A7J6QLN8</accession>
<gene>
    <name evidence="3" type="ORF">FOZ62_013834</name>
    <name evidence="2" type="ORF">FOZ63_014709</name>
</gene>
<organism evidence="2 4">
    <name type="scientific">Perkinsus olseni</name>
    <name type="common">Perkinsus atlanticus</name>
    <dbReference type="NCBI Taxonomy" id="32597"/>
    <lineage>
        <taxon>Eukaryota</taxon>
        <taxon>Sar</taxon>
        <taxon>Alveolata</taxon>
        <taxon>Perkinsozoa</taxon>
        <taxon>Perkinsea</taxon>
        <taxon>Perkinsida</taxon>
        <taxon>Perkinsidae</taxon>
        <taxon>Perkinsus</taxon>
    </lineage>
</organism>
<evidence type="ECO:0000313" key="2">
    <source>
        <dbReference type="EMBL" id="KAF4709529.1"/>
    </source>
</evidence>
<protein>
    <submittedName>
        <fullName evidence="2">Uncharacterized protein</fullName>
    </submittedName>
</protein>
<feature type="non-terminal residue" evidence="2">
    <location>
        <position position="177"/>
    </location>
</feature>
<proteinExistence type="predicted"/>
<comment type="caution">
    <text evidence="2">The sequence shown here is derived from an EMBL/GenBank/DDBJ whole genome shotgun (WGS) entry which is preliminary data.</text>
</comment>
<name>A0A7J6QLN8_PEROL</name>
<dbReference type="EMBL" id="JABANM010012643">
    <property type="protein sequence ID" value="KAF4735643.1"/>
    <property type="molecule type" value="Genomic_DNA"/>
</dbReference>
<evidence type="ECO:0000313" key="4">
    <source>
        <dbReference type="Proteomes" id="UP000553632"/>
    </source>
</evidence>
<dbReference type="AlphaFoldDB" id="A0A7J6QLN8"/>
<dbReference type="Proteomes" id="UP000553632">
    <property type="component" value="Unassembled WGS sequence"/>
</dbReference>
<dbReference type="Proteomes" id="UP000574390">
    <property type="component" value="Unassembled WGS sequence"/>
</dbReference>
<reference evidence="4 5" key="1">
    <citation type="submission" date="2020-04" db="EMBL/GenBank/DDBJ databases">
        <title>Perkinsus olseni comparative genomics.</title>
        <authorList>
            <person name="Bogema D.R."/>
        </authorList>
    </citation>
    <scope>NUCLEOTIDE SEQUENCE [LARGE SCALE GENOMIC DNA]</scope>
    <source>
        <strain evidence="3">ATCC PRA-205</strain>
        <strain evidence="2 4">ATCC PRA-207</strain>
    </source>
</reference>
<evidence type="ECO:0000256" key="1">
    <source>
        <dbReference type="SAM" id="MobiDB-lite"/>
    </source>
</evidence>
<keyword evidence="4" id="KW-1185">Reference proteome</keyword>